<accession>A0A2N6VQB3</accession>
<comment type="catalytic activity">
    <reaction evidence="6">
        <text>a 2'-deoxyadenosine in DNA + S-adenosyl-L-methionine = an N(6)-methyl-2'-deoxyadenosine in DNA + S-adenosyl-L-homocysteine + H(+)</text>
        <dbReference type="Rhea" id="RHEA:15197"/>
        <dbReference type="Rhea" id="RHEA-COMP:12418"/>
        <dbReference type="Rhea" id="RHEA-COMP:12419"/>
        <dbReference type="ChEBI" id="CHEBI:15378"/>
        <dbReference type="ChEBI" id="CHEBI:57856"/>
        <dbReference type="ChEBI" id="CHEBI:59789"/>
        <dbReference type="ChEBI" id="CHEBI:90615"/>
        <dbReference type="ChEBI" id="CHEBI:90616"/>
        <dbReference type="EC" id="2.1.1.72"/>
    </reaction>
</comment>
<sequence>MSPTQTLPRAPKRVTVSPLRYPGGKGLLYSRLRQIIRDNNLTSSTYVEPYAGGAGAALGLLVSGQVASIAINDLDPAVYAFWRSVVDDPDEFSRRVRAVDLTVKEWEKQREVYDTASRDDLIRLGFATFYLNRTNRSGVLNGGPIGGKDQTGNYKIDARFNRDTLLERIRLIGLHASRITVTNQDGREIIKQHADNPNAFIYADPPYFEKAGSLYMNAFDANDHEELATCLNAVTVARWILTYDNVPQVGELYSERRSRLFSLNYSAHRVTKAQEVMVFSDSLTIPADIESGHQELVSSGVLDSVEREGDDATAS</sequence>
<dbReference type="GO" id="GO:0009307">
    <property type="term" value="P:DNA restriction-modification system"/>
    <property type="evidence" value="ECO:0007669"/>
    <property type="project" value="InterPro"/>
</dbReference>
<keyword evidence="3 7" id="KW-0489">Methyltransferase</keyword>
<dbReference type="InterPro" id="IPR012327">
    <property type="entry name" value="MeTrfase_D12"/>
</dbReference>
<evidence type="ECO:0000256" key="2">
    <source>
        <dbReference type="ARBA" id="ARBA00011900"/>
    </source>
</evidence>
<dbReference type="Gene3D" id="1.10.1020.10">
    <property type="entry name" value="Adenine-specific Methyltransferase, Domain 2"/>
    <property type="match status" value="1"/>
</dbReference>
<dbReference type="Gene3D" id="3.40.50.150">
    <property type="entry name" value="Vaccinia Virus protein VP39"/>
    <property type="match status" value="1"/>
</dbReference>
<dbReference type="EC" id="2.1.1.72" evidence="2"/>
<dbReference type="EMBL" id="PNHK01000001">
    <property type="protein sequence ID" value="PMD06193.1"/>
    <property type="molecule type" value="Genomic_DNA"/>
</dbReference>
<dbReference type="GO" id="GO:0006298">
    <property type="term" value="P:mismatch repair"/>
    <property type="evidence" value="ECO:0007669"/>
    <property type="project" value="TreeGrafter"/>
</dbReference>
<evidence type="ECO:0000256" key="5">
    <source>
        <dbReference type="ARBA" id="ARBA00022691"/>
    </source>
</evidence>
<dbReference type="SUPFAM" id="SSF53335">
    <property type="entry name" value="S-adenosyl-L-methionine-dependent methyltransferases"/>
    <property type="match status" value="1"/>
</dbReference>
<reference evidence="7 8" key="1">
    <citation type="submission" date="2017-09" db="EMBL/GenBank/DDBJ databases">
        <title>Bacterial strain isolated from the female urinary microbiota.</title>
        <authorList>
            <person name="Thomas-White K."/>
            <person name="Kumar N."/>
            <person name="Forster S."/>
            <person name="Putonti C."/>
            <person name="Lawley T."/>
            <person name="Wolfe A.J."/>
        </authorList>
    </citation>
    <scope>NUCLEOTIDE SEQUENCE [LARGE SCALE GENOMIC DNA]</scope>
    <source>
        <strain evidence="7 8">UMB1301</strain>
    </source>
</reference>
<dbReference type="PIRSF" id="PIRSF000398">
    <property type="entry name" value="M_m6A_EcoRV"/>
    <property type="match status" value="1"/>
</dbReference>
<dbReference type="GO" id="GO:0043565">
    <property type="term" value="F:sequence-specific DNA binding"/>
    <property type="evidence" value="ECO:0007669"/>
    <property type="project" value="TreeGrafter"/>
</dbReference>
<evidence type="ECO:0000256" key="6">
    <source>
        <dbReference type="ARBA" id="ARBA00047942"/>
    </source>
</evidence>
<evidence type="ECO:0000313" key="7">
    <source>
        <dbReference type="EMBL" id="PMD06193.1"/>
    </source>
</evidence>
<evidence type="ECO:0000313" key="8">
    <source>
        <dbReference type="Proteomes" id="UP000235598"/>
    </source>
</evidence>
<dbReference type="OrthoDB" id="9805629at2"/>
<dbReference type="GO" id="GO:0009007">
    <property type="term" value="F:site-specific DNA-methyltransferase (adenine-specific) activity"/>
    <property type="evidence" value="ECO:0007669"/>
    <property type="project" value="UniProtKB-EC"/>
</dbReference>
<gene>
    <name evidence="7" type="ORF">CJ199_02085</name>
</gene>
<dbReference type="PRINTS" id="PR00505">
    <property type="entry name" value="D12N6MTFRASE"/>
</dbReference>
<dbReference type="AlphaFoldDB" id="A0A2N6VQB3"/>
<dbReference type="InterPro" id="IPR023095">
    <property type="entry name" value="Ade_MeTrfase_dom_2"/>
</dbReference>
<evidence type="ECO:0000256" key="4">
    <source>
        <dbReference type="ARBA" id="ARBA00022679"/>
    </source>
</evidence>
<dbReference type="PANTHER" id="PTHR30481:SF2">
    <property type="entry name" value="SITE-SPECIFIC DNA-METHYLTRANSFERASE (ADENINE-SPECIFIC)"/>
    <property type="match status" value="1"/>
</dbReference>
<comment type="caution">
    <text evidence="7">The sequence shown here is derived from an EMBL/GenBank/DDBJ whole genome shotgun (WGS) entry which is preliminary data.</text>
</comment>
<dbReference type="InterPro" id="IPR029063">
    <property type="entry name" value="SAM-dependent_MTases_sf"/>
</dbReference>
<comment type="similarity">
    <text evidence="1">Belongs to the N(4)/N(6)-methyltransferase family.</text>
</comment>
<evidence type="ECO:0000256" key="1">
    <source>
        <dbReference type="ARBA" id="ARBA00006594"/>
    </source>
</evidence>
<dbReference type="GO" id="GO:1904047">
    <property type="term" value="F:S-adenosyl-L-methionine binding"/>
    <property type="evidence" value="ECO:0007669"/>
    <property type="project" value="TreeGrafter"/>
</dbReference>
<organism evidence="7 8">
    <name type="scientific">Brevibacterium paucivorans</name>
    <dbReference type="NCBI Taxonomy" id="170994"/>
    <lineage>
        <taxon>Bacteria</taxon>
        <taxon>Bacillati</taxon>
        <taxon>Actinomycetota</taxon>
        <taxon>Actinomycetes</taxon>
        <taxon>Micrococcales</taxon>
        <taxon>Brevibacteriaceae</taxon>
        <taxon>Brevibacterium</taxon>
    </lineage>
</organism>
<dbReference type="Pfam" id="PF02086">
    <property type="entry name" value="MethyltransfD12"/>
    <property type="match status" value="1"/>
</dbReference>
<proteinExistence type="inferred from homology"/>
<keyword evidence="4 7" id="KW-0808">Transferase</keyword>
<protein>
    <recommendedName>
        <fullName evidence="2">site-specific DNA-methyltransferase (adenine-specific)</fullName>
        <ecNumber evidence="2">2.1.1.72</ecNumber>
    </recommendedName>
</protein>
<dbReference type="RefSeq" id="WP_102237845.1">
    <property type="nucleotide sequence ID" value="NZ_PNHK01000001.1"/>
</dbReference>
<keyword evidence="5" id="KW-0949">S-adenosyl-L-methionine</keyword>
<evidence type="ECO:0000256" key="3">
    <source>
        <dbReference type="ARBA" id="ARBA00022603"/>
    </source>
</evidence>
<dbReference type="Proteomes" id="UP000235598">
    <property type="component" value="Unassembled WGS sequence"/>
</dbReference>
<name>A0A2N6VQB3_9MICO</name>
<dbReference type="InterPro" id="IPR012263">
    <property type="entry name" value="M_m6A_EcoRV"/>
</dbReference>
<dbReference type="GO" id="GO:0032259">
    <property type="term" value="P:methylation"/>
    <property type="evidence" value="ECO:0007669"/>
    <property type="project" value="UniProtKB-KW"/>
</dbReference>
<dbReference type="PANTHER" id="PTHR30481">
    <property type="entry name" value="DNA ADENINE METHYLASE"/>
    <property type="match status" value="1"/>
</dbReference>